<reference evidence="1" key="1">
    <citation type="journal article" date="2014" name="Front. Microbiol.">
        <title>High frequency of phylogenetically diverse reductive dehalogenase-homologous genes in deep subseafloor sedimentary metagenomes.</title>
        <authorList>
            <person name="Kawai M."/>
            <person name="Futagami T."/>
            <person name="Toyoda A."/>
            <person name="Takaki Y."/>
            <person name="Nishi S."/>
            <person name="Hori S."/>
            <person name="Arai W."/>
            <person name="Tsubouchi T."/>
            <person name="Morono Y."/>
            <person name="Uchiyama I."/>
            <person name="Ito T."/>
            <person name="Fujiyama A."/>
            <person name="Inagaki F."/>
            <person name="Takami H."/>
        </authorList>
    </citation>
    <scope>NUCLEOTIDE SEQUENCE</scope>
    <source>
        <strain evidence="1">Expedition CK06-06</strain>
    </source>
</reference>
<organism evidence="1">
    <name type="scientific">marine sediment metagenome</name>
    <dbReference type="NCBI Taxonomy" id="412755"/>
    <lineage>
        <taxon>unclassified sequences</taxon>
        <taxon>metagenomes</taxon>
        <taxon>ecological metagenomes</taxon>
    </lineage>
</organism>
<comment type="caution">
    <text evidence="1">The sequence shown here is derived from an EMBL/GenBank/DDBJ whole genome shotgun (WGS) entry which is preliminary data.</text>
</comment>
<feature type="non-terminal residue" evidence="1">
    <location>
        <position position="96"/>
    </location>
</feature>
<name>X1MSD7_9ZZZZ</name>
<proteinExistence type="predicted"/>
<dbReference type="EMBL" id="BARV01029835">
    <property type="protein sequence ID" value="GAI34567.1"/>
    <property type="molecule type" value="Genomic_DNA"/>
</dbReference>
<sequence>MSHENVDIEIIRAIHELISDEVYGITWLGVLDVAASKNAIYNAIEAAIGVGGHLHDMDILQQDGIDSDGGDFDFKTSGVLNLKVSGDSDDYLQLAT</sequence>
<accession>X1MSD7</accession>
<protein>
    <submittedName>
        <fullName evidence="1">Uncharacterized protein</fullName>
    </submittedName>
</protein>
<dbReference type="AlphaFoldDB" id="X1MSD7"/>
<gene>
    <name evidence="1" type="ORF">S06H3_47494</name>
</gene>
<evidence type="ECO:0000313" key="1">
    <source>
        <dbReference type="EMBL" id="GAI34567.1"/>
    </source>
</evidence>